<sequence>MTSKRKIWQVKLRRKRNLILTEKEGRKMWNDEGPYSEAYMTFETRILDDEISRIFIKVYASINPLTFELIQKNSEQFENDK</sequence>
<protein>
    <submittedName>
        <fullName evidence="1">Uncharacterized protein</fullName>
    </submittedName>
</protein>
<dbReference type="AlphaFoldDB" id="A0A0G0NMX6"/>
<dbReference type="EMBL" id="LBWQ01000005">
    <property type="protein sequence ID" value="KKR14131.1"/>
    <property type="molecule type" value="Genomic_DNA"/>
</dbReference>
<dbReference type="Proteomes" id="UP000034690">
    <property type="component" value="Unassembled WGS sequence"/>
</dbReference>
<accession>A0A0G0NMX6</accession>
<name>A0A0G0NMX6_9BACT</name>
<gene>
    <name evidence="1" type="ORF">UT40_C0005G0060</name>
</gene>
<evidence type="ECO:0000313" key="1">
    <source>
        <dbReference type="EMBL" id="KKR14131.1"/>
    </source>
</evidence>
<organism evidence="1 2">
    <name type="scientific">Candidatus Woesebacteria bacterium GW2011_GWA1_39_21b</name>
    <dbReference type="NCBI Taxonomy" id="1618551"/>
    <lineage>
        <taxon>Bacteria</taxon>
        <taxon>Candidatus Woeseibacteriota</taxon>
    </lineage>
</organism>
<evidence type="ECO:0000313" key="2">
    <source>
        <dbReference type="Proteomes" id="UP000034690"/>
    </source>
</evidence>
<comment type="caution">
    <text evidence="1">The sequence shown here is derived from an EMBL/GenBank/DDBJ whole genome shotgun (WGS) entry which is preliminary data.</text>
</comment>
<proteinExistence type="predicted"/>
<reference evidence="1 2" key="1">
    <citation type="journal article" date="2015" name="Nature">
        <title>rRNA introns, odd ribosomes, and small enigmatic genomes across a large radiation of phyla.</title>
        <authorList>
            <person name="Brown C.T."/>
            <person name="Hug L.A."/>
            <person name="Thomas B.C."/>
            <person name="Sharon I."/>
            <person name="Castelle C.J."/>
            <person name="Singh A."/>
            <person name="Wilkins M.J."/>
            <person name="Williams K.H."/>
            <person name="Banfield J.F."/>
        </authorList>
    </citation>
    <scope>NUCLEOTIDE SEQUENCE [LARGE SCALE GENOMIC DNA]</scope>
</reference>